<dbReference type="EMBL" id="JACHGZ010000001">
    <property type="protein sequence ID" value="MBB5147689.1"/>
    <property type="molecule type" value="Genomic_DNA"/>
</dbReference>
<keyword evidence="1" id="KW-0732">Signal</keyword>
<feature type="signal peptide" evidence="1">
    <location>
        <begin position="1"/>
        <end position="26"/>
    </location>
</feature>
<evidence type="ECO:0000313" key="3">
    <source>
        <dbReference type="Proteomes" id="UP000557217"/>
    </source>
</evidence>
<reference evidence="2 3" key="1">
    <citation type="submission" date="2020-08" db="EMBL/GenBank/DDBJ databases">
        <title>Genomic Encyclopedia of Type Strains, Phase IV (KMG-IV): sequencing the most valuable type-strain genomes for metagenomic binning, comparative biology and taxonomic classification.</title>
        <authorList>
            <person name="Goeker M."/>
        </authorList>
    </citation>
    <scope>NUCLEOTIDE SEQUENCE [LARGE SCALE GENOMIC DNA]</scope>
    <source>
        <strain evidence="2 3">DSM 10633</strain>
    </source>
</reference>
<sequence>MKQKRKFIFFILLLSTSLLLSGCLFPQEERVENQIPDEAQLIAVQNAIDQYRAETGVLPIKNKDMDTDIFIKYPIDFSKLVPKYLANIPGNSYEKGGIFQYIIWDPENNPTVKLVDLRSAETIRDLNIRLLSTKYMPYKDRIADYVYSIDFKKLGFAKELTVPSPYSNNHLPLVASTEGQAYVDYSIDLAQFIRENHLKPEPGEDIRMLLVEAYPVVPAYSLPYTVNENNEPVFMFDPIKK</sequence>
<proteinExistence type="predicted"/>
<keyword evidence="3" id="KW-1185">Reference proteome</keyword>
<comment type="caution">
    <text evidence="2">The sequence shown here is derived from an EMBL/GenBank/DDBJ whole genome shotgun (WGS) entry which is preliminary data.</text>
</comment>
<dbReference type="RefSeq" id="WP_016836950.1">
    <property type="nucleotide sequence ID" value="NZ_JAAXPW010000001.1"/>
</dbReference>
<feature type="chain" id="PRO_5032398602" description="ABC transporter periplasmic binding protein yphF" evidence="1">
    <location>
        <begin position="27"/>
        <end position="241"/>
    </location>
</feature>
<evidence type="ECO:0000256" key="1">
    <source>
        <dbReference type="SAM" id="SignalP"/>
    </source>
</evidence>
<dbReference type="Proteomes" id="UP000557217">
    <property type="component" value="Unassembled WGS sequence"/>
</dbReference>
<dbReference type="PROSITE" id="PS51257">
    <property type="entry name" value="PROKAR_LIPOPROTEIN"/>
    <property type="match status" value="1"/>
</dbReference>
<name>A0A840PMH3_URETH</name>
<evidence type="ECO:0000313" key="2">
    <source>
        <dbReference type="EMBL" id="MBB5147689.1"/>
    </source>
</evidence>
<protein>
    <recommendedName>
        <fullName evidence="4">ABC transporter periplasmic binding protein yphF</fullName>
    </recommendedName>
</protein>
<gene>
    <name evidence="2" type="ORF">HNR36_000070</name>
</gene>
<organism evidence="2 3">
    <name type="scientific">Ureibacillus thermosphaericus</name>
    <dbReference type="NCBI Taxonomy" id="51173"/>
    <lineage>
        <taxon>Bacteria</taxon>
        <taxon>Bacillati</taxon>
        <taxon>Bacillota</taxon>
        <taxon>Bacilli</taxon>
        <taxon>Bacillales</taxon>
        <taxon>Caryophanaceae</taxon>
        <taxon>Ureibacillus</taxon>
    </lineage>
</organism>
<evidence type="ECO:0008006" key="4">
    <source>
        <dbReference type="Google" id="ProtNLM"/>
    </source>
</evidence>
<dbReference type="AlphaFoldDB" id="A0A840PMH3"/>
<accession>A0A840PMH3</accession>